<gene>
    <name evidence="2" type="ORF">SAMN05192534_11554</name>
</gene>
<dbReference type="RefSeq" id="WP_091274315.1">
    <property type="nucleotide sequence ID" value="NZ_FNDK01000015.1"/>
</dbReference>
<accession>A0A1G8GEI4</accession>
<dbReference type="Proteomes" id="UP000199163">
    <property type="component" value="Unassembled WGS sequence"/>
</dbReference>
<organism evidence="2 3">
    <name type="scientific">Alteribacillus persepolensis</name>
    <dbReference type="NCBI Taxonomy" id="568899"/>
    <lineage>
        <taxon>Bacteria</taxon>
        <taxon>Bacillati</taxon>
        <taxon>Bacillota</taxon>
        <taxon>Bacilli</taxon>
        <taxon>Bacillales</taxon>
        <taxon>Bacillaceae</taxon>
        <taxon>Alteribacillus</taxon>
    </lineage>
</organism>
<dbReference type="AlphaFoldDB" id="A0A1G8GEI4"/>
<evidence type="ECO:0000313" key="3">
    <source>
        <dbReference type="Proteomes" id="UP000199163"/>
    </source>
</evidence>
<name>A0A1G8GEI4_9BACI</name>
<dbReference type="EMBL" id="FNDK01000015">
    <property type="protein sequence ID" value="SDH92707.1"/>
    <property type="molecule type" value="Genomic_DNA"/>
</dbReference>
<reference evidence="3" key="1">
    <citation type="submission" date="2016-10" db="EMBL/GenBank/DDBJ databases">
        <authorList>
            <person name="Varghese N."/>
            <person name="Submissions S."/>
        </authorList>
    </citation>
    <scope>NUCLEOTIDE SEQUENCE [LARGE SCALE GENOMIC DNA]</scope>
    <source>
        <strain evidence="3">DSM 21632</strain>
    </source>
</reference>
<evidence type="ECO:0000256" key="1">
    <source>
        <dbReference type="SAM" id="Coils"/>
    </source>
</evidence>
<evidence type="ECO:0008006" key="4">
    <source>
        <dbReference type="Google" id="ProtNLM"/>
    </source>
</evidence>
<keyword evidence="1" id="KW-0175">Coiled coil</keyword>
<proteinExistence type="predicted"/>
<sequence>MKQNPKLTQLLVRRLLKKHGVDLKSIDLTEEEKEQLREVIEEIEESVHDFLEKQYTVSSEEANNQAE</sequence>
<dbReference type="STRING" id="568899.SAMN05192534_11554"/>
<keyword evidence="3" id="KW-1185">Reference proteome</keyword>
<feature type="coiled-coil region" evidence="1">
    <location>
        <begin position="26"/>
        <end position="53"/>
    </location>
</feature>
<protein>
    <recommendedName>
        <fullName evidence="4">Spore coat protein W</fullName>
    </recommendedName>
</protein>
<evidence type="ECO:0000313" key="2">
    <source>
        <dbReference type="EMBL" id="SDH92707.1"/>
    </source>
</evidence>